<dbReference type="SUPFAM" id="SSF89028">
    <property type="entry name" value="Cobalamin adenosyltransferase-like"/>
    <property type="match status" value="1"/>
</dbReference>
<evidence type="ECO:0000256" key="3">
    <source>
        <dbReference type="ARBA" id="ARBA00022679"/>
    </source>
</evidence>
<dbReference type="GO" id="GO:0005524">
    <property type="term" value="F:ATP binding"/>
    <property type="evidence" value="ECO:0007669"/>
    <property type="project" value="UniProtKB-UniRule"/>
</dbReference>
<comment type="catalytic activity">
    <reaction evidence="6">
        <text>cob(I)alamin-[corrinoid adenosyltransferase] + ATP = apo-[corrinoid adenosyltransferase] + adenosylcob(III)alamin + triphosphate</text>
        <dbReference type="Rhea" id="RHEA:56796"/>
        <dbReference type="Rhea" id="RHEA-COMP:14743"/>
        <dbReference type="Rhea" id="RHEA-COMP:14744"/>
        <dbReference type="ChEBI" id="CHEBI:18036"/>
        <dbReference type="ChEBI" id="CHEBI:18408"/>
        <dbReference type="ChEBI" id="CHEBI:30616"/>
        <dbReference type="ChEBI" id="CHEBI:60488"/>
        <dbReference type="ChEBI" id="CHEBI:83228"/>
    </reaction>
    <physiologicalReaction direction="left-to-right" evidence="6">
        <dbReference type="Rhea" id="RHEA:56797"/>
    </physiologicalReaction>
</comment>
<dbReference type="GO" id="GO:0008817">
    <property type="term" value="F:corrinoid adenosyltransferase activity"/>
    <property type="evidence" value="ECO:0007669"/>
    <property type="project" value="TreeGrafter"/>
</dbReference>
<dbReference type="InterPro" id="IPR016030">
    <property type="entry name" value="CblAdoTrfase-like"/>
</dbReference>
<dbReference type="AlphaFoldDB" id="A0AAN7YYS7"/>
<dbReference type="InterPro" id="IPR029499">
    <property type="entry name" value="PduO-typ"/>
</dbReference>
<feature type="domain" description="Cobalamin adenosyltransferase-like" evidence="11">
    <location>
        <begin position="15"/>
        <end position="186"/>
    </location>
</feature>
<keyword evidence="5 10" id="KW-0067">ATP-binding</keyword>
<comment type="function">
    <text evidence="7">Converts cob(I)alamin to adenosylcobalamin (adenosylcob(III)alamin), a coenzyme for methylmalonyl-CoA mutase, therefore participates in the final step of the vitamin B12 conversion. Generates adenosylcobalamin (AdoCbl) and directly delivers the cofactor to MUT in a transfer that is stimulated by ATP-binding to MMAB and gated by MMAA.</text>
</comment>
<evidence type="ECO:0000256" key="8">
    <source>
        <dbReference type="ARBA" id="ARBA00071654"/>
    </source>
</evidence>
<evidence type="ECO:0000256" key="2">
    <source>
        <dbReference type="ARBA" id="ARBA00011233"/>
    </source>
</evidence>
<dbReference type="InterPro" id="IPR036451">
    <property type="entry name" value="CblAdoTrfase-like_sf"/>
</dbReference>
<organism evidence="12 13">
    <name type="scientific">Dictyostelium firmibasis</name>
    <dbReference type="NCBI Taxonomy" id="79012"/>
    <lineage>
        <taxon>Eukaryota</taxon>
        <taxon>Amoebozoa</taxon>
        <taxon>Evosea</taxon>
        <taxon>Eumycetozoa</taxon>
        <taxon>Dictyostelia</taxon>
        <taxon>Dictyosteliales</taxon>
        <taxon>Dictyosteliaceae</taxon>
        <taxon>Dictyostelium</taxon>
    </lineage>
</organism>
<dbReference type="PANTHER" id="PTHR12213:SF2">
    <property type="entry name" value="COBALAMIN ADENOSYLTRANSFERASE-LIKE DOMAIN-CONTAINING PROTEIN"/>
    <property type="match status" value="1"/>
</dbReference>
<dbReference type="GO" id="GO:0009235">
    <property type="term" value="P:cobalamin metabolic process"/>
    <property type="evidence" value="ECO:0007669"/>
    <property type="project" value="UniProtKB-ARBA"/>
</dbReference>
<dbReference type="Pfam" id="PF01923">
    <property type="entry name" value="Cob_adeno_trans"/>
    <property type="match status" value="1"/>
</dbReference>
<evidence type="ECO:0000256" key="4">
    <source>
        <dbReference type="ARBA" id="ARBA00022741"/>
    </source>
</evidence>
<reference evidence="12 13" key="1">
    <citation type="submission" date="2023-11" db="EMBL/GenBank/DDBJ databases">
        <title>Dfirmibasis_genome.</title>
        <authorList>
            <person name="Edelbroek B."/>
            <person name="Kjellin J."/>
            <person name="Jerlstrom-Hultqvist J."/>
            <person name="Soderbom F."/>
        </authorList>
    </citation>
    <scope>NUCLEOTIDE SEQUENCE [LARGE SCALE GENOMIC DNA]</scope>
    <source>
        <strain evidence="12 13">TNS-C-14</strain>
    </source>
</reference>
<name>A0AAN7YYS7_9MYCE</name>
<proteinExistence type="inferred from homology"/>
<evidence type="ECO:0000313" key="13">
    <source>
        <dbReference type="Proteomes" id="UP001344447"/>
    </source>
</evidence>
<dbReference type="PANTHER" id="PTHR12213">
    <property type="entry name" value="CORRINOID ADENOSYLTRANSFERASE"/>
    <property type="match status" value="1"/>
</dbReference>
<keyword evidence="13" id="KW-1185">Reference proteome</keyword>
<protein>
    <recommendedName>
        <fullName evidence="8">Corrinoid adenosyltransferase MMAB</fullName>
    </recommendedName>
    <alternativeName>
        <fullName evidence="9">ATP:co(I)rrinoid adenosyltransferase MMAB</fullName>
    </alternativeName>
</protein>
<dbReference type="NCBIfam" id="TIGR00636">
    <property type="entry name" value="PduO_Nterm"/>
    <property type="match status" value="1"/>
</dbReference>
<evidence type="ECO:0000313" key="12">
    <source>
        <dbReference type="EMBL" id="KAK5584506.1"/>
    </source>
</evidence>
<dbReference type="FunFam" id="1.20.1200.10:FF:000001">
    <property type="entry name" value="Cob(I)yrinic acid a,c-diamide adenosyltransferase"/>
    <property type="match status" value="1"/>
</dbReference>
<gene>
    <name evidence="12" type="ORF">RB653_006118</name>
</gene>
<comment type="subunit">
    <text evidence="2">Homotrimer.</text>
</comment>
<evidence type="ECO:0000256" key="10">
    <source>
        <dbReference type="RuleBase" id="RU366026"/>
    </source>
</evidence>
<sequence length="207" mass="23273">MSDNEKEEKKFTSKLYTKTGDKGTSALYNGERRPKNDTFFHALGSIDELSACIGVALEYCIIDKNGLEPYLERIVGVMLDVGACIATPLDNSQEKYIKKTKLDDRKYVETIERWIDTIDSQLPPLKFFIIPCNVGLASSHLHVARSVCRRAEREVVGLTKFGLVPEVVAIFINRLSDFLFAAARYAAMKSGKDEAYWTSKGTNFDDI</sequence>
<evidence type="ECO:0000256" key="7">
    <source>
        <dbReference type="ARBA" id="ARBA00056747"/>
    </source>
</evidence>
<keyword evidence="4 10" id="KW-0547">Nucleotide-binding</keyword>
<dbReference type="Proteomes" id="UP001344447">
    <property type="component" value="Unassembled WGS sequence"/>
</dbReference>
<evidence type="ECO:0000256" key="5">
    <source>
        <dbReference type="ARBA" id="ARBA00022840"/>
    </source>
</evidence>
<evidence type="ECO:0000256" key="1">
    <source>
        <dbReference type="ARBA" id="ARBA00007487"/>
    </source>
</evidence>
<evidence type="ECO:0000256" key="9">
    <source>
        <dbReference type="ARBA" id="ARBA00075216"/>
    </source>
</evidence>
<evidence type="ECO:0000256" key="6">
    <source>
        <dbReference type="ARBA" id="ARBA00051988"/>
    </source>
</evidence>
<comment type="caution">
    <text evidence="12">The sequence shown here is derived from an EMBL/GenBank/DDBJ whole genome shotgun (WGS) entry which is preliminary data.</text>
</comment>
<evidence type="ECO:0000259" key="11">
    <source>
        <dbReference type="Pfam" id="PF01923"/>
    </source>
</evidence>
<dbReference type="EMBL" id="JAVFKY010000001">
    <property type="protein sequence ID" value="KAK5584506.1"/>
    <property type="molecule type" value="Genomic_DNA"/>
</dbReference>
<comment type="similarity">
    <text evidence="1 10">Belongs to the Cob(I)alamin adenosyltransferase family.</text>
</comment>
<dbReference type="Gene3D" id="1.20.1200.10">
    <property type="entry name" value="Cobalamin adenosyltransferase-like"/>
    <property type="match status" value="1"/>
</dbReference>
<keyword evidence="3 10" id="KW-0808">Transferase</keyword>
<accession>A0AAN7YYS7</accession>